<evidence type="ECO:0000313" key="7">
    <source>
        <dbReference type="Proteomes" id="UP000323386"/>
    </source>
</evidence>
<dbReference type="InterPro" id="IPR044890">
    <property type="entry name" value="TMEM14_sf"/>
</dbReference>
<dbReference type="OrthoDB" id="5620at2759"/>
<accession>A0A5C3F2C0</accession>
<name>A0A5C3F2C0_9BASI</name>
<evidence type="ECO:0000313" key="6">
    <source>
        <dbReference type="EMBL" id="SPO38145.1"/>
    </source>
</evidence>
<evidence type="ECO:0000256" key="4">
    <source>
        <dbReference type="ARBA" id="ARBA00022989"/>
    </source>
</evidence>
<evidence type="ECO:0000256" key="2">
    <source>
        <dbReference type="ARBA" id="ARBA00007590"/>
    </source>
</evidence>
<dbReference type="EMBL" id="OOIP01000009">
    <property type="protein sequence ID" value="SPO38145.1"/>
    <property type="molecule type" value="Genomic_DNA"/>
</dbReference>
<keyword evidence="5" id="KW-0472">Membrane</keyword>
<evidence type="ECO:0000256" key="1">
    <source>
        <dbReference type="ARBA" id="ARBA00004370"/>
    </source>
</evidence>
<reference evidence="6 7" key="1">
    <citation type="submission" date="2018-03" db="EMBL/GenBank/DDBJ databases">
        <authorList>
            <person name="Guldener U."/>
        </authorList>
    </citation>
    <scope>NUCLEOTIDE SEQUENCE [LARGE SCALE GENOMIC DNA]</scope>
    <source>
        <strain evidence="6 7">DAOM196992</strain>
    </source>
</reference>
<gene>
    <name evidence="6" type="ORF">PSFLO_03622</name>
</gene>
<evidence type="ECO:0000256" key="5">
    <source>
        <dbReference type="ARBA" id="ARBA00023136"/>
    </source>
</evidence>
<organism evidence="6 7">
    <name type="scientific">Pseudozyma flocculosa</name>
    <dbReference type="NCBI Taxonomy" id="84751"/>
    <lineage>
        <taxon>Eukaryota</taxon>
        <taxon>Fungi</taxon>
        <taxon>Dikarya</taxon>
        <taxon>Basidiomycota</taxon>
        <taxon>Ustilaginomycotina</taxon>
        <taxon>Ustilaginomycetes</taxon>
        <taxon>Ustilaginales</taxon>
        <taxon>Ustilaginaceae</taxon>
        <taxon>Pseudozyma</taxon>
    </lineage>
</organism>
<evidence type="ECO:0000256" key="3">
    <source>
        <dbReference type="ARBA" id="ARBA00022692"/>
    </source>
</evidence>
<keyword evidence="3" id="KW-0812">Transmembrane</keyword>
<keyword evidence="4" id="KW-1133">Transmembrane helix</keyword>
<keyword evidence="7" id="KW-1185">Reference proteome</keyword>
<comment type="subcellular location">
    <subcellularLocation>
        <location evidence="1">Membrane</location>
    </subcellularLocation>
</comment>
<comment type="similarity">
    <text evidence="2">Belongs to the TMEM14 family.</text>
</comment>
<dbReference type="Pfam" id="PF03647">
    <property type="entry name" value="Tmemb_14"/>
    <property type="match status" value="1"/>
</dbReference>
<sequence length="102" mass="10548">MSEHIAFTMSGLCGVGGLIGFAKTRSIPSLIAGVGVGALYALSANRIRTGGEYGYEMAAATSAVLLGSSAPRFVKGPVPKALTVTSVLALAYYGKKVYDFRQ</sequence>
<dbReference type="InterPro" id="IPR005349">
    <property type="entry name" value="TMEM14"/>
</dbReference>
<proteinExistence type="inferred from homology"/>
<dbReference type="GO" id="GO:0016020">
    <property type="term" value="C:membrane"/>
    <property type="evidence" value="ECO:0007669"/>
    <property type="project" value="UniProtKB-SubCell"/>
</dbReference>
<dbReference type="Proteomes" id="UP000323386">
    <property type="component" value="Unassembled WGS sequence"/>
</dbReference>
<dbReference type="AlphaFoldDB" id="A0A5C3F2C0"/>
<dbReference type="PANTHER" id="PTHR12668">
    <property type="entry name" value="TRANSMEMBRANE PROTEIN 14, 15"/>
    <property type="match status" value="1"/>
</dbReference>
<protein>
    <submittedName>
        <fullName evidence="6">Related to UPF0136 membrane protein YJR085C</fullName>
    </submittedName>
</protein>
<dbReference type="Gene3D" id="1.10.10.1740">
    <property type="entry name" value="Transmembrane protein 14-like"/>
    <property type="match status" value="1"/>
</dbReference>
<dbReference type="PANTHER" id="PTHR12668:SF53">
    <property type="entry name" value="TMEM14 PROTEIN HOMOLOG YJR085C"/>
    <property type="match status" value="1"/>
</dbReference>